<dbReference type="OrthoDB" id="427886at2759"/>
<feature type="domain" description="Fcf2 pre-rRNA processing C-terminal" evidence="4">
    <location>
        <begin position="175"/>
        <end position="278"/>
    </location>
</feature>
<keyword evidence="6" id="KW-1185">Reference proteome</keyword>
<keyword evidence="2" id="KW-0539">Nucleus</keyword>
<reference evidence="5 6" key="1">
    <citation type="submission" date="2018-11" db="EMBL/GenBank/DDBJ databases">
        <title>Genome assembly of Steccherinum ochraceum LE-BIN_3174, the white-rot fungus of the Steccherinaceae family (The Residual Polyporoid clade, Polyporales, Basidiomycota).</title>
        <authorList>
            <person name="Fedorova T.V."/>
            <person name="Glazunova O.A."/>
            <person name="Landesman E.O."/>
            <person name="Moiseenko K.V."/>
            <person name="Psurtseva N.V."/>
            <person name="Savinova O.S."/>
            <person name="Shakhova N.V."/>
            <person name="Tyazhelova T.V."/>
            <person name="Vasina D.V."/>
        </authorList>
    </citation>
    <scope>NUCLEOTIDE SEQUENCE [LARGE SCALE GENOMIC DNA]</scope>
    <source>
        <strain evidence="5 6">LE-BIN_3174</strain>
    </source>
</reference>
<evidence type="ECO:0000313" key="5">
    <source>
        <dbReference type="EMBL" id="TCD70564.1"/>
    </source>
</evidence>
<evidence type="ECO:0000256" key="1">
    <source>
        <dbReference type="ARBA" id="ARBA00004604"/>
    </source>
</evidence>
<dbReference type="GO" id="GO:0003723">
    <property type="term" value="F:RNA binding"/>
    <property type="evidence" value="ECO:0007669"/>
    <property type="project" value="TreeGrafter"/>
</dbReference>
<evidence type="ECO:0000256" key="3">
    <source>
        <dbReference type="SAM" id="MobiDB-lite"/>
    </source>
</evidence>
<evidence type="ECO:0000259" key="4">
    <source>
        <dbReference type="Pfam" id="PF08698"/>
    </source>
</evidence>
<dbReference type="AlphaFoldDB" id="A0A4R0S2F8"/>
<feature type="compositionally biased region" description="Acidic residues" evidence="3">
    <location>
        <begin position="45"/>
        <end position="55"/>
    </location>
</feature>
<protein>
    <recommendedName>
        <fullName evidence="4">Fcf2 pre-rRNA processing C-terminal domain-containing protein</fullName>
    </recommendedName>
</protein>
<dbReference type="Pfam" id="PF08698">
    <property type="entry name" value="Fcf2"/>
    <property type="match status" value="1"/>
</dbReference>
<name>A0A4R0S2F8_9APHY</name>
<evidence type="ECO:0000313" key="6">
    <source>
        <dbReference type="Proteomes" id="UP000292702"/>
    </source>
</evidence>
<organism evidence="5 6">
    <name type="scientific">Steccherinum ochraceum</name>
    <dbReference type="NCBI Taxonomy" id="92696"/>
    <lineage>
        <taxon>Eukaryota</taxon>
        <taxon>Fungi</taxon>
        <taxon>Dikarya</taxon>
        <taxon>Basidiomycota</taxon>
        <taxon>Agaricomycotina</taxon>
        <taxon>Agaricomycetes</taxon>
        <taxon>Polyporales</taxon>
        <taxon>Steccherinaceae</taxon>
        <taxon>Steccherinum</taxon>
    </lineage>
</organism>
<accession>A0A4R0S2F8</accession>
<dbReference type="GO" id="GO:0005730">
    <property type="term" value="C:nucleolus"/>
    <property type="evidence" value="ECO:0007669"/>
    <property type="project" value="UniProtKB-SubCell"/>
</dbReference>
<dbReference type="STRING" id="92696.A0A4R0S2F8"/>
<dbReference type="Proteomes" id="UP000292702">
    <property type="component" value="Unassembled WGS sequence"/>
</dbReference>
<dbReference type="InterPro" id="IPR039883">
    <property type="entry name" value="Fcf2/DNTTIP2"/>
</dbReference>
<feature type="region of interest" description="Disordered" evidence="3">
    <location>
        <begin position="1"/>
        <end position="115"/>
    </location>
</feature>
<feature type="compositionally biased region" description="Acidic residues" evidence="3">
    <location>
        <begin position="88"/>
        <end position="102"/>
    </location>
</feature>
<dbReference type="PANTHER" id="PTHR21686">
    <property type="entry name" value="DEOXYNUCLEOTIDYLTRANSFERASE TERMINAL-INTERACTING PROTEIN 2"/>
    <property type="match status" value="1"/>
</dbReference>
<comment type="subcellular location">
    <subcellularLocation>
        <location evidence="1">Nucleus</location>
        <location evidence="1">Nucleolus</location>
    </subcellularLocation>
</comment>
<dbReference type="PANTHER" id="PTHR21686:SF12">
    <property type="entry name" value="DEOXYNUCLEOTIDYLTRANSFERASE TERMINAL-INTERACTING PROTEIN 2"/>
    <property type="match status" value="1"/>
</dbReference>
<proteinExistence type="predicted"/>
<gene>
    <name evidence="5" type="ORF">EIP91_002910</name>
</gene>
<comment type="caution">
    <text evidence="5">The sequence shown here is derived from an EMBL/GenBank/DDBJ whole genome shotgun (WGS) entry which is preliminary data.</text>
</comment>
<dbReference type="GO" id="GO:0006396">
    <property type="term" value="P:RNA processing"/>
    <property type="evidence" value="ECO:0007669"/>
    <property type="project" value="TreeGrafter"/>
</dbReference>
<feature type="compositionally biased region" description="Basic and acidic residues" evidence="3">
    <location>
        <begin position="73"/>
        <end position="87"/>
    </location>
</feature>
<dbReference type="EMBL" id="RWJN01000019">
    <property type="protein sequence ID" value="TCD70564.1"/>
    <property type="molecule type" value="Genomic_DNA"/>
</dbReference>
<dbReference type="InterPro" id="IPR014810">
    <property type="entry name" value="Fcf2_C"/>
</dbReference>
<feature type="region of interest" description="Disordered" evidence="3">
    <location>
        <begin position="142"/>
        <end position="163"/>
    </location>
</feature>
<sequence>MAPTSMTKGKGKAVEASSSTLGATSSSAASSSNSDSDSDLSSSESDSESSDDEISQEYLNSFLEKARQNALARQKEKEKSEVVRVDEDKEEDVIQLEKEPEEQSLPPLDPGALPASYIELGESRKAGPSKVRDIDAEQAEKMTSTITAPAKPPPAKELSKDGKALTKKQIKAMKNSTTGKSWFDMPAPAEADLPRLHREYEALRLRNQLDPKRFYRKDEGEGKGVKGLPKHFAIGTIVAESTPFGTASSDNLTRSARKRTLVDELVDDAEAKSYAKKKFKALQQVRGAKGKRTLAAKQALRKPKW</sequence>
<feature type="compositionally biased region" description="Low complexity" evidence="3">
    <location>
        <begin position="15"/>
        <end position="44"/>
    </location>
</feature>
<evidence type="ECO:0000256" key="2">
    <source>
        <dbReference type="ARBA" id="ARBA00023242"/>
    </source>
</evidence>